<dbReference type="KEGG" id="mcou:NCTC10179_00217"/>
<gene>
    <name evidence="1" type="ORF">NCTC10179_00217</name>
</gene>
<organism evidence="1 2">
    <name type="scientific">Mycoplasmopsis columboralis</name>
    <dbReference type="NCBI Taxonomy" id="171282"/>
    <lineage>
        <taxon>Bacteria</taxon>
        <taxon>Bacillati</taxon>
        <taxon>Mycoplasmatota</taxon>
        <taxon>Mycoplasmoidales</taxon>
        <taxon>Metamycoplasmataceae</taxon>
        <taxon>Mycoplasmopsis</taxon>
    </lineage>
</organism>
<keyword evidence="2" id="KW-1185">Reference proteome</keyword>
<dbReference type="RefSeq" id="WP_036434657.1">
    <property type="nucleotide sequence ID" value="NZ_LR215039.1"/>
</dbReference>
<reference evidence="1 2" key="1">
    <citation type="submission" date="2019-01" db="EMBL/GenBank/DDBJ databases">
        <authorList>
            <consortium name="Pathogen Informatics"/>
        </authorList>
    </citation>
    <scope>NUCLEOTIDE SEQUENCE [LARGE SCALE GENOMIC DNA]</scope>
    <source>
        <strain evidence="1 2">NCTC10179</strain>
    </source>
</reference>
<evidence type="ECO:0000313" key="1">
    <source>
        <dbReference type="EMBL" id="VEU76054.1"/>
    </source>
</evidence>
<dbReference type="NCBIfam" id="NF045969">
    <property type="entry name" value="trig_like_plasma"/>
    <property type="match status" value="1"/>
</dbReference>
<sequence length="380" mass="45206">MKFLTHPIKLDVVTWVEYQSNALQNLQEQAKTNKDLKITQDKILDQASKMYLLPEMQKVWNSYLQKQDNIIYFRPMEVISKMTPDKIEGEFKIYYYDQLDKINLEFEPQNKIQFQPDYEEKIKTFTEEFIKNYTFRFYLDPDQPIAEGNLVYVKISDLKEENSRVYSVHAENNTSKVLEHMLLNKKVGDVFETDKLGQPLKIEIQSAMYYKQREITNENAKDILGKSFNNLDDVKKDIYKTTREQVFSDALFNYGVKIIDEVIQKSPVVELPQDLIENDLKHFNFAPTFEGNPAEYVTATIYNFFWQLVFRNKLKIDIKEEEFKNEIRFAQNLLPENQDHNLKTEAVVNAIIFKKIALHYLQKYEPQVYQENKQYTHLSN</sequence>
<proteinExistence type="predicted"/>
<accession>A0A449B618</accession>
<evidence type="ECO:0000313" key="2">
    <source>
        <dbReference type="Proteomes" id="UP000289497"/>
    </source>
</evidence>
<protein>
    <submittedName>
        <fullName evidence="1">Uncharacterized protein</fullName>
    </submittedName>
</protein>
<dbReference type="OrthoDB" id="401199at2"/>
<dbReference type="AlphaFoldDB" id="A0A449B618"/>
<dbReference type="Proteomes" id="UP000289497">
    <property type="component" value="Chromosome"/>
</dbReference>
<dbReference type="EMBL" id="LR215039">
    <property type="protein sequence ID" value="VEU76054.1"/>
    <property type="molecule type" value="Genomic_DNA"/>
</dbReference>
<name>A0A449B618_9BACT</name>